<dbReference type="Proteomes" id="UP000008810">
    <property type="component" value="Chromosome 2"/>
</dbReference>
<reference evidence="1 2" key="1">
    <citation type="journal article" date="2010" name="Nature">
        <title>Genome sequencing and analysis of the model grass Brachypodium distachyon.</title>
        <authorList>
            <consortium name="International Brachypodium Initiative"/>
        </authorList>
    </citation>
    <scope>NUCLEOTIDE SEQUENCE [LARGE SCALE GENOMIC DNA]</scope>
    <source>
        <strain evidence="1 2">Bd21</strain>
    </source>
</reference>
<reference evidence="2" key="3">
    <citation type="submission" date="2018-08" db="UniProtKB">
        <authorList>
            <consortium name="EnsemblPlants"/>
        </authorList>
    </citation>
    <scope>IDENTIFICATION</scope>
    <source>
        <strain evidence="2">cv. Bd21</strain>
    </source>
</reference>
<accession>A0A2K2DAB3</accession>
<dbReference type="EnsemblPlants" id="PNT71207">
    <property type="protein sequence ID" value="PNT71207"/>
    <property type="gene ID" value="BRADI_2g24863v3"/>
</dbReference>
<dbReference type="AlphaFoldDB" id="A0A2K2DAB3"/>
<name>A0A2K2DAB3_BRADI</name>
<evidence type="ECO:0000313" key="3">
    <source>
        <dbReference type="Proteomes" id="UP000008810"/>
    </source>
</evidence>
<dbReference type="InParanoid" id="A0A2K2DAB3"/>
<gene>
    <name evidence="1" type="ORF">BRADI_2g24863v3</name>
</gene>
<dbReference type="Gramene" id="PNT71207">
    <property type="protein sequence ID" value="PNT71207"/>
    <property type="gene ID" value="BRADI_2g24863v3"/>
</dbReference>
<sequence>MAACSAEPNRTVVAGLSNKRRPASRSGLRCTKPLCGMSKLPLSDDGGSCRAY</sequence>
<protein>
    <submittedName>
        <fullName evidence="1 2">Uncharacterized protein</fullName>
    </submittedName>
</protein>
<organism evidence="1">
    <name type="scientific">Brachypodium distachyon</name>
    <name type="common">Purple false brome</name>
    <name type="synonym">Trachynia distachya</name>
    <dbReference type="NCBI Taxonomy" id="15368"/>
    <lineage>
        <taxon>Eukaryota</taxon>
        <taxon>Viridiplantae</taxon>
        <taxon>Streptophyta</taxon>
        <taxon>Embryophyta</taxon>
        <taxon>Tracheophyta</taxon>
        <taxon>Spermatophyta</taxon>
        <taxon>Magnoliopsida</taxon>
        <taxon>Liliopsida</taxon>
        <taxon>Poales</taxon>
        <taxon>Poaceae</taxon>
        <taxon>BOP clade</taxon>
        <taxon>Pooideae</taxon>
        <taxon>Stipodae</taxon>
        <taxon>Brachypodieae</taxon>
        <taxon>Brachypodium</taxon>
    </lineage>
</organism>
<evidence type="ECO:0000313" key="2">
    <source>
        <dbReference type="EnsemblPlants" id="PNT71207"/>
    </source>
</evidence>
<evidence type="ECO:0000313" key="1">
    <source>
        <dbReference type="EMBL" id="PNT71207.1"/>
    </source>
</evidence>
<reference evidence="1" key="2">
    <citation type="submission" date="2017-06" db="EMBL/GenBank/DDBJ databases">
        <title>WGS assembly of Brachypodium distachyon.</title>
        <authorList>
            <consortium name="The International Brachypodium Initiative"/>
            <person name="Lucas S."/>
            <person name="Harmon-Smith M."/>
            <person name="Lail K."/>
            <person name="Tice H."/>
            <person name="Grimwood J."/>
            <person name="Bruce D."/>
            <person name="Barry K."/>
            <person name="Shu S."/>
            <person name="Lindquist E."/>
            <person name="Wang M."/>
            <person name="Pitluck S."/>
            <person name="Vogel J.P."/>
            <person name="Garvin D.F."/>
            <person name="Mockler T.C."/>
            <person name="Schmutz J."/>
            <person name="Rokhsar D."/>
            <person name="Bevan M.W."/>
        </authorList>
    </citation>
    <scope>NUCLEOTIDE SEQUENCE</scope>
    <source>
        <strain evidence="1">Bd21</strain>
    </source>
</reference>
<dbReference type="EMBL" id="CM000881">
    <property type="protein sequence ID" value="PNT71207.1"/>
    <property type="molecule type" value="Genomic_DNA"/>
</dbReference>
<keyword evidence="3" id="KW-1185">Reference proteome</keyword>
<proteinExistence type="predicted"/>